<feature type="compositionally biased region" description="Basic residues" evidence="1">
    <location>
        <begin position="253"/>
        <end position="263"/>
    </location>
</feature>
<feature type="compositionally biased region" description="Polar residues" evidence="1">
    <location>
        <begin position="232"/>
        <end position="244"/>
    </location>
</feature>
<sequence length="263" mass="30653">MKIPFFIVCRQEELWETISKILSQLTSNTNDSKMNQLQIKLRKDNSNHAMRKFDETVRSLIDSQLFGKKAMKINRIQRFSQNQPKDDTYQINDVLSWCFKVSGSIDMTTALAQEEERRSVTEQWIMPNFQSAQFNDIIQIVLDELNKISPSKATQAKKIFKQESCKTGTGMVPLYLTRDLIAYAHNITGQHILNINKKIFIENDALFSQIGPSWCLNQMNSHKRKSNRRALKSSNSSVDQQIEQVDNDEQFQLKKKRKRDEDN</sequence>
<evidence type="ECO:0000313" key="3">
    <source>
        <dbReference type="Proteomes" id="UP000324800"/>
    </source>
</evidence>
<protein>
    <submittedName>
        <fullName evidence="2">Uncharacterized protein</fullName>
    </submittedName>
</protein>
<proteinExistence type="predicted"/>
<dbReference type="EMBL" id="SNRW01003530">
    <property type="protein sequence ID" value="KAA6389588.1"/>
    <property type="molecule type" value="Genomic_DNA"/>
</dbReference>
<name>A0A5J4W428_9EUKA</name>
<organism evidence="2 3">
    <name type="scientific">Streblomastix strix</name>
    <dbReference type="NCBI Taxonomy" id="222440"/>
    <lineage>
        <taxon>Eukaryota</taxon>
        <taxon>Metamonada</taxon>
        <taxon>Preaxostyla</taxon>
        <taxon>Oxymonadida</taxon>
        <taxon>Streblomastigidae</taxon>
        <taxon>Streblomastix</taxon>
    </lineage>
</organism>
<evidence type="ECO:0000256" key="1">
    <source>
        <dbReference type="SAM" id="MobiDB-lite"/>
    </source>
</evidence>
<evidence type="ECO:0000313" key="2">
    <source>
        <dbReference type="EMBL" id="KAA6389588.1"/>
    </source>
</evidence>
<accession>A0A5J4W428</accession>
<reference evidence="2 3" key="1">
    <citation type="submission" date="2019-03" db="EMBL/GenBank/DDBJ databases">
        <title>Single cell metagenomics reveals metabolic interactions within the superorganism composed of flagellate Streblomastix strix and complex community of Bacteroidetes bacteria on its surface.</title>
        <authorList>
            <person name="Treitli S.C."/>
            <person name="Kolisko M."/>
            <person name="Husnik F."/>
            <person name="Keeling P."/>
            <person name="Hampl V."/>
        </authorList>
    </citation>
    <scope>NUCLEOTIDE SEQUENCE [LARGE SCALE GENOMIC DNA]</scope>
    <source>
        <strain evidence="2">ST1C</strain>
    </source>
</reference>
<gene>
    <name evidence="2" type="ORF">EZS28_014884</name>
</gene>
<dbReference type="AlphaFoldDB" id="A0A5J4W428"/>
<feature type="region of interest" description="Disordered" evidence="1">
    <location>
        <begin position="225"/>
        <end position="263"/>
    </location>
</feature>
<dbReference type="Proteomes" id="UP000324800">
    <property type="component" value="Unassembled WGS sequence"/>
</dbReference>
<comment type="caution">
    <text evidence="2">The sequence shown here is derived from an EMBL/GenBank/DDBJ whole genome shotgun (WGS) entry which is preliminary data.</text>
</comment>